<sequence>MKPRVNNERVIEIGITLRSIGIIGAKYFESLDPQMDIARELVSKCSNNALYLLALNSLVSYSLTMRGEIFWKEFSKYVLLRCREIESFHDIVKIVKEFTMIYNRYLLNQKIRRLDRIMHCKDIVNYINNVKLVELRNYIAKCLDSDPDSKTIVFSIKMIYYGLRALGYDYTLPFDIPIPVDRRVARISSTSGVIECESLKPCNIEYVLHYPKIIIKAWNEIGKTSSIPPLHIDAIIWYFGGFSNATNRNEILNAIDRRLIDYFGIEKIRELINNLFYQL</sequence>
<dbReference type="Gene3D" id="1.10.340.30">
    <property type="entry name" value="Hypothetical protein, domain 2"/>
    <property type="match status" value="1"/>
</dbReference>
<protein>
    <submittedName>
        <fullName evidence="1">DNA-(Apurinic or apyrimidinic site) lyase</fullName>
        <ecNumber evidence="1">4.2.99.18</ecNumber>
    </submittedName>
</protein>
<reference evidence="1 2" key="1">
    <citation type="journal article" date="2010" name="Stand. Genomic Sci.">
        <title>Complete genome sequence of Ignisphaera aggregans type strain (AQ1.S1).</title>
        <authorList>
            <person name="Goker M."/>
            <person name="Held B."/>
            <person name="Lapidus A."/>
            <person name="Nolan M."/>
            <person name="Spring S."/>
            <person name="Yasawong M."/>
            <person name="Lucas S."/>
            <person name="Glavina Del Rio T."/>
            <person name="Tice H."/>
            <person name="Cheng J.F."/>
            <person name="Goodwin L."/>
            <person name="Tapia R."/>
            <person name="Pitluck S."/>
            <person name="Liolios K."/>
            <person name="Ivanova N."/>
            <person name="Mavromatis K."/>
            <person name="Mikhailova N."/>
            <person name="Pati A."/>
            <person name="Chen A."/>
            <person name="Palaniappan K."/>
            <person name="Brambilla E."/>
            <person name="Land M."/>
            <person name="Hauser L."/>
            <person name="Chang Y.J."/>
            <person name="Jeffries C.D."/>
            <person name="Brettin T."/>
            <person name="Detter J.C."/>
            <person name="Han C."/>
            <person name="Rohde M."/>
            <person name="Sikorski J."/>
            <person name="Woyke T."/>
            <person name="Bristow J."/>
            <person name="Eisen J.A."/>
            <person name="Markowitz V."/>
            <person name="Hugenholtz P."/>
            <person name="Kyrpides N.C."/>
            <person name="Klenk H.P."/>
        </authorList>
    </citation>
    <scope>NUCLEOTIDE SEQUENCE [LARGE SCALE GENOMIC DNA]</scope>
    <source>
        <strain evidence="2">DSM 17230 / JCM 13409 / AQ1.S1</strain>
    </source>
</reference>
<dbReference type="InterPro" id="IPR011257">
    <property type="entry name" value="DNA_glycosylase"/>
</dbReference>
<dbReference type="GO" id="GO:0140078">
    <property type="term" value="F:class I DNA-(apurinic or apyrimidinic site) endonuclease activity"/>
    <property type="evidence" value="ECO:0007669"/>
    <property type="project" value="UniProtKB-EC"/>
</dbReference>
<evidence type="ECO:0000313" key="1">
    <source>
        <dbReference type="EMBL" id="ADM28261.1"/>
    </source>
</evidence>
<gene>
    <name evidence="1" type="ordered locus">Igag_1459</name>
</gene>
<organism evidence="1 2">
    <name type="scientific">Ignisphaera aggregans (strain DSM 17230 / JCM 13409 / AQ1.S1)</name>
    <dbReference type="NCBI Taxonomy" id="583356"/>
    <lineage>
        <taxon>Archaea</taxon>
        <taxon>Thermoproteota</taxon>
        <taxon>Thermoprotei</taxon>
        <taxon>Desulfurococcales</taxon>
        <taxon>Desulfurococcaceae</taxon>
        <taxon>Ignisphaera</taxon>
    </lineage>
</organism>
<dbReference type="InterPro" id="IPR023170">
    <property type="entry name" value="HhH_base_excis_C"/>
</dbReference>
<name>E0SQK5_IGNAA</name>
<dbReference type="InterPro" id="IPR015254">
    <property type="entry name" value="AGOG-like"/>
</dbReference>
<proteinExistence type="predicted"/>
<accession>E0SQK5</accession>
<dbReference type="AlphaFoldDB" id="E0SQK5"/>
<dbReference type="SUPFAM" id="SSF48150">
    <property type="entry name" value="DNA-glycosylase"/>
    <property type="match status" value="1"/>
</dbReference>
<dbReference type="GO" id="GO:0016799">
    <property type="term" value="F:hydrolase activity, hydrolyzing N-glycosyl compounds"/>
    <property type="evidence" value="ECO:0007669"/>
    <property type="project" value="InterPro"/>
</dbReference>
<dbReference type="EC" id="4.2.99.18" evidence="1"/>
<keyword evidence="1" id="KW-0456">Lyase</keyword>
<dbReference type="KEGG" id="iag:Igag_1459"/>
<dbReference type="EMBL" id="CP002098">
    <property type="protein sequence ID" value="ADM28261.1"/>
    <property type="molecule type" value="Genomic_DNA"/>
</dbReference>
<evidence type="ECO:0000313" key="2">
    <source>
        <dbReference type="Proteomes" id="UP000001304"/>
    </source>
</evidence>
<dbReference type="HOGENOM" id="CLU_085935_0_0_2"/>
<keyword evidence="2" id="KW-1185">Reference proteome</keyword>
<dbReference type="Proteomes" id="UP000001304">
    <property type="component" value="Chromosome"/>
</dbReference>
<dbReference type="Gene3D" id="1.10.1670.10">
    <property type="entry name" value="Helix-hairpin-Helix base-excision DNA repair enzymes (C-terminal)"/>
    <property type="match status" value="1"/>
</dbReference>
<dbReference type="Pfam" id="PF09171">
    <property type="entry name" value="AGOG"/>
    <property type="match status" value="1"/>
</dbReference>
<dbReference type="GO" id="GO:0006281">
    <property type="term" value="P:DNA repair"/>
    <property type="evidence" value="ECO:0007669"/>
    <property type="project" value="InterPro"/>
</dbReference>
<dbReference type="BioCyc" id="IAGG583356:GHAH-1448-MONOMER"/>